<feature type="transmembrane region" description="Helical" evidence="1">
    <location>
        <begin position="171"/>
        <end position="195"/>
    </location>
</feature>
<gene>
    <name evidence="2" type="ORF">KDA10_01475</name>
</gene>
<feature type="transmembrane region" description="Helical" evidence="1">
    <location>
        <begin position="9"/>
        <end position="27"/>
    </location>
</feature>
<dbReference type="AlphaFoldDB" id="A0A955E0R3"/>
<feature type="transmembrane region" description="Helical" evidence="1">
    <location>
        <begin position="204"/>
        <end position="225"/>
    </location>
</feature>
<evidence type="ECO:0000313" key="3">
    <source>
        <dbReference type="Proteomes" id="UP000714817"/>
    </source>
</evidence>
<feature type="transmembrane region" description="Helical" evidence="1">
    <location>
        <begin position="33"/>
        <end position="49"/>
    </location>
</feature>
<feature type="transmembrane region" description="Helical" evidence="1">
    <location>
        <begin position="106"/>
        <end position="129"/>
    </location>
</feature>
<dbReference type="Proteomes" id="UP000714817">
    <property type="component" value="Unassembled WGS sequence"/>
</dbReference>
<reference evidence="2" key="2">
    <citation type="journal article" date="2021" name="Microbiome">
        <title>Successional dynamics and alternative stable states in a saline activated sludge microbial community over 9 years.</title>
        <authorList>
            <person name="Wang Y."/>
            <person name="Ye J."/>
            <person name="Ju F."/>
            <person name="Liu L."/>
            <person name="Boyd J.A."/>
            <person name="Deng Y."/>
            <person name="Parks D.H."/>
            <person name="Jiang X."/>
            <person name="Yin X."/>
            <person name="Woodcroft B.J."/>
            <person name="Tyson G.W."/>
            <person name="Hugenholtz P."/>
            <person name="Polz M.F."/>
            <person name="Zhang T."/>
        </authorList>
    </citation>
    <scope>NUCLEOTIDE SEQUENCE</scope>
    <source>
        <strain evidence="2">HKST-UBA80</strain>
    </source>
</reference>
<keyword evidence="1" id="KW-0812">Transmembrane</keyword>
<proteinExistence type="predicted"/>
<evidence type="ECO:0000313" key="2">
    <source>
        <dbReference type="EMBL" id="MCA9302021.1"/>
    </source>
</evidence>
<sequence>MKSLPLPKIYIILTIFWIIYWIALQFFSPESRYFYDIFAIVLFAQPLYGSVKAAINSKKWNGRKSAVGRILILISLGLFAWSLGQLAYTIISFFVEEVPYPGLPDIFFIFIDPFYSFAMFNLILVGGIVSNIKKSLVLNVSLLTTTIVALTFTTLYLLFNDLSYFETFDLAIAVDLLYSFGSIVVISLVAINIMFSRLGGKMKVGLYCLLAGFVFQYIGDISYSLLEPLGQAYSASMPDFLFYIATSLVSLAGMMINAELISTTRGERE</sequence>
<feature type="transmembrane region" description="Helical" evidence="1">
    <location>
        <begin position="70"/>
        <end position="94"/>
    </location>
</feature>
<evidence type="ECO:0000256" key="1">
    <source>
        <dbReference type="SAM" id="Phobius"/>
    </source>
</evidence>
<accession>A0A955E0R3</accession>
<reference evidence="2" key="1">
    <citation type="submission" date="2020-04" db="EMBL/GenBank/DDBJ databases">
        <authorList>
            <person name="Zhang T."/>
        </authorList>
    </citation>
    <scope>NUCLEOTIDE SEQUENCE</scope>
    <source>
        <strain evidence="2">HKST-UBA80</strain>
    </source>
</reference>
<comment type="caution">
    <text evidence="2">The sequence shown here is derived from an EMBL/GenBank/DDBJ whole genome shotgun (WGS) entry which is preliminary data.</text>
</comment>
<name>A0A955E0R3_UNCKA</name>
<keyword evidence="1" id="KW-0472">Membrane</keyword>
<protein>
    <submittedName>
        <fullName evidence="2">Uncharacterized protein</fullName>
    </submittedName>
</protein>
<organism evidence="2 3">
    <name type="scientific">candidate division WWE3 bacterium</name>
    <dbReference type="NCBI Taxonomy" id="2053526"/>
    <lineage>
        <taxon>Bacteria</taxon>
        <taxon>Katanobacteria</taxon>
    </lineage>
</organism>
<dbReference type="EMBL" id="JAGQNY010000005">
    <property type="protein sequence ID" value="MCA9302021.1"/>
    <property type="molecule type" value="Genomic_DNA"/>
</dbReference>
<feature type="transmembrane region" description="Helical" evidence="1">
    <location>
        <begin position="136"/>
        <end position="159"/>
    </location>
</feature>
<keyword evidence="1" id="KW-1133">Transmembrane helix</keyword>
<feature type="transmembrane region" description="Helical" evidence="1">
    <location>
        <begin position="240"/>
        <end position="261"/>
    </location>
</feature>